<dbReference type="SUPFAM" id="SSF69593">
    <property type="entry name" value="Glycerol-3-phosphate (1)-acyltransferase"/>
    <property type="match status" value="1"/>
</dbReference>
<dbReference type="RefSeq" id="WP_134519006.1">
    <property type="nucleotide sequence ID" value="NZ_SOHE01000036.1"/>
</dbReference>
<gene>
    <name evidence="5" type="ORF">E3T55_07795</name>
</gene>
<evidence type="ECO:0000313" key="5">
    <source>
        <dbReference type="EMBL" id="TFD51606.1"/>
    </source>
</evidence>
<name>A0A4R9A3Y5_9MICO</name>
<feature type="domain" description="Phospholipid/glycerol acyltransferase" evidence="4">
    <location>
        <begin position="49"/>
        <end position="164"/>
    </location>
</feature>
<dbReference type="PANTHER" id="PTHR10434">
    <property type="entry name" value="1-ACYL-SN-GLYCEROL-3-PHOSPHATE ACYLTRANSFERASE"/>
    <property type="match status" value="1"/>
</dbReference>
<dbReference type="Pfam" id="PF01553">
    <property type="entry name" value="Acyltransferase"/>
    <property type="match status" value="1"/>
</dbReference>
<evidence type="ECO:0000256" key="2">
    <source>
        <dbReference type="ARBA" id="ARBA00023315"/>
    </source>
</evidence>
<organism evidence="5 6">
    <name type="scientific">Cryobacterium frigoriphilum</name>
    <dbReference type="NCBI Taxonomy" id="1259150"/>
    <lineage>
        <taxon>Bacteria</taxon>
        <taxon>Bacillati</taxon>
        <taxon>Actinomycetota</taxon>
        <taxon>Actinomycetes</taxon>
        <taxon>Micrococcales</taxon>
        <taxon>Microbacteriaceae</taxon>
        <taxon>Cryobacterium</taxon>
    </lineage>
</organism>
<accession>A0A4R9A3Y5</accession>
<dbReference type="EMBL" id="SOHE01000036">
    <property type="protein sequence ID" value="TFD51606.1"/>
    <property type="molecule type" value="Genomic_DNA"/>
</dbReference>
<dbReference type="CDD" id="cd07989">
    <property type="entry name" value="LPLAT_AGPAT-like"/>
    <property type="match status" value="1"/>
</dbReference>
<protein>
    <submittedName>
        <fullName evidence="5">1-acyl-sn-glycerol-3-phosphate acyltransferase</fullName>
    </submittedName>
</protein>
<dbReference type="AlphaFoldDB" id="A0A4R9A3Y5"/>
<proteinExistence type="predicted"/>
<evidence type="ECO:0000256" key="3">
    <source>
        <dbReference type="SAM" id="MobiDB-lite"/>
    </source>
</evidence>
<feature type="region of interest" description="Disordered" evidence="3">
    <location>
        <begin position="233"/>
        <end position="269"/>
    </location>
</feature>
<dbReference type="GO" id="GO:0003841">
    <property type="term" value="F:1-acylglycerol-3-phosphate O-acyltransferase activity"/>
    <property type="evidence" value="ECO:0007669"/>
    <property type="project" value="TreeGrafter"/>
</dbReference>
<sequence>MKTSSGSGDRHQAEPIYATAIATGRSIFGLLRVKPGTTGLECLPDTGGAVLAITHFGYLDFALVEWLMWQKNRRHIRFLAKKGAFRHPVIGRLLRGMRHISVDMTDGALAYSQAVAALRQGEVLGVFPEGGVNASFTVRALKTGAVRMAAEAGVPIIPVAVWGGHRLLTKNHKPSLRDAYRVPVRFAIGRPIPVPRQADAAALTLALHASLQGLVDELQATYPAQGRGQWWQPAHLGGTAPTPEQAAIAEAERKRRKATEAAATATTRE</sequence>
<dbReference type="InterPro" id="IPR002123">
    <property type="entry name" value="Plipid/glycerol_acylTrfase"/>
</dbReference>
<feature type="compositionally biased region" description="Low complexity" evidence="3">
    <location>
        <begin position="260"/>
        <end position="269"/>
    </location>
</feature>
<dbReference type="PANTHER" id="PTHR10434:SF55">
    <property type="entry name" value="POSSIBLE ACYLTRANSFERASE"/>
    <property type="match status" value="1"/>
</dbReference>
<evidence type="ECO:0000313" key="6">
    <source>
        <dbReference type="Proteomes" id="UP000297447"/>
    </source>
</evidence>
<dbReference type="SMART" id="SM00563">
    <property type="entry name" value="PlsC"/>
    <property type="match status" value="1"/>
</dbReference>
<evidence type="ECO:0000259" key="4">
    <source>
        <dbReference type="SMART" id="SM00563"/>
    </source>
</evidence>
<keyword evidence="6" id="KW-1185">Reference proteome</keyword>
<evidence type="ECO:0000256" key="1">
    <source>
        <dbReference type="ARBA" id="ARBA00022679"/>
    </source>
</evidence>
<comment type="caution">
    <text evidence="5">The sequence shown here is derived from an EMBL/GenBank/DDBJ whole genome shotgun (WGS) entry which is preliminary data.</text>
</comment>
<dbReference type="Proteomes" id="UP000297447">
    <property type="component" value="Unassembled WGS sequence"/>
</dbReference>
<dbReference type="GO" id="GO:0006654">
    <property type="term" value="P:phosphatidic acid biosynthetic process"/>
    <property type="evidence" value="ECO:0007669"/>
    <property type="project" value="TreeGrafter"/>
</dbReference>
<keyword evidence="2 5" id="KW-0012">Acyltransferase</keyword>
<reference evidence="5 6" key="1">
    <citation type="submission" date="2019-03" db="EMBL/GenBank/DDBJ databases">
        <title>Genomics of glacier-inhabiting Cryobacterium strains.</title>
        <authorList>
            <person name="Liu Q."/>
            <person name="Xin Y.-H."/>
        </authorList>
    </citation>
    <scope>NUCLEOTIDE SEQUENCE [LARGE SCALE GENOMIC DNA]</scope>
    <source>
        <strain evidence="5 6">Hh14</strain>
    </source>
</reference>
<dbReference type="GO" id="GO:0005886">
    <property type="term" value="C:plasma membrane"/>
    <property type="evidence" value="ECO:0007669"/>
    <property type="project" value="TreeGrafter"/>
</dbReference>
<keyword evidence="1 5" id="KW-0808">Transferase</keyword>
<dbReference type="OrthoDB" id="3210041at2"/>